<keyword evidence="2" id="KW-1185">Reference proteome</keyword>
<dbReference type="OMA" id="CEGAVSY"/>
<sequence>MAELVENSGCQAEEHDATNSLNVTAPLCESRDPGVTNPQQKQKKLVLHVDLNNTILVSDGATAQGTVAALQDYLSTVTWGKVDKHGKWQWISDSPSLLPPCENAVSYYSRFGRTHGFTTAVGRRFRRFLDEHLKLLRWPEGFKEDGELSVKGEDGRLYHWILPSFFQLLKDLALERLEFAIVFRTFGTDLPRVLRAVHRALIEGAHPLFPDLPDLKLSVNMALGKIHCNNMGIVLRRAEDHLSTQDGERGLYQFFSSMQGLGGFRDDYAWWATNTFSIRGGKPLWIDPFDKHVQHIFIDDNIRQDDEDTVIHPKVFLGPGSAETRTASTCELYDVTLIQNDLLRAIADPNYFIQRVHICLENYERNLQQVAG</sequence>
<dbReference type="STRING" id="64144.ENSATEP00000002352"/>
<dbReference type="InParanoid" id="A0A3Q1H2A1"/>
<name>A0A3Q1H2A1_ANATE</name>
<organism evidence="1 2">
    <name type="scientific">Anabas testudineus</name>
    <name type="common">Climbing perch</name>
    <name type="synonym">Anthias testudineus</name>
    <dbReference type="NCBI Taxonomy" id="64144"/>
    <lineage>
        <taxon>Eukaryota</taxon>
        <taxon>Metazoa</taxon>
        <taxon>Chordata</taxon>
        <taxon>Craniata</taxon>
        <taxon>Vertebrata</taxon>
        <taxon>Euteleostomi</taxon>
        <taxon>Actinopterygii</taxon>
        <taxon>Neopterygii</taxon>
        <taxon>Teleostei</taxon>
        <taxon>Neoteleostei</taxon>
        <taxon>Acanthomorphata</taxon>
        <taxon>Anabantaria</taxon>
        <taxon>Anabantiformes</taxon>
        <taxon>Anabantoidei</taxon>
        <taxon>Anabantidae</taxon>
        <taxon>Anabas</taxon>
    </lineage>
</organism>
<dbReference type="GeneID" id="113167947"/>
<dbReference type="RefSeq" id="XP_026224712.1">
    <property type="nucleotide sequence ID" value="XM_026368927.1"/>
</dbReference>
<dbReference type="AlphaFoldDB" id="A0A3Q1H2A1"/>
<dbReference type="OrthoDB" id="417678at2759"/>
<dbReference type="PANTHER" id="PTHR36960:SF1">
    <property type="entry name" value="SI:DKEY-32E6.3"/>
    <property type="match status" value="1"/>
</dbReference>
<dbReference type="Proteomes" id="UP000265040">
    <property type="component" value="Chromosome 7"/>
</dbReference>
<evidence type="ECO:0000313" key="2">
    <source>
        <dbReference type="Proteomes" id="UP000265040"/>
    </source>
</evidence>
<reference evidence="1" key="3">
    <citation type="submission" date="2025-09" db="UniProtKB">
        <authorList>
            <consortium name="Ensembl"/>
        </authorList>
    </citation>
    <scope>IDENTIFICATION</scope>
</reference>
<reference evidence="1" key="2">
    <citation type="submission" date="2025-08" db="UniProtKB">
        <authorList>
            <consortium name="Ensembl"/>
        </authorList>
    </citation>
    <scope>IDENTIFICATION</scope>
</reference>
<reference evidence="1" key="1">
    <citation type="submission" date="2021-04" db="EMBL/GenBank/DDBJ databases">
        <authorList>
            <consortium name="Wellcome Sanger Institute Data Sharing"/>
        </authorList>
    </citation>
    <scope>NUCLEOTIDE SEQUENCE [LARGE SCALE GENOMIC DNA]</scope>
</reference>
<proteinExistence type="predicted"/>
<dbReference type="Ensembl" id="ENSATET00000002377.3">
    <property type="protein sequence ID" value="ENSATEP00000002352.1"/>
    <property type="gene ID" value="ENSATEG00000001683.3"/>
</dbReference>
<accession>A0A3Q1H2A1</accession>
<protein>
    <submittedName>
        <fullName evidence="1">Uncharacterized protein</fullName>
    </submittedName>
</protein>
<evidence type="ECO:0000313" key="1">
    <source>
        <dbReference type="Ensembl" id="ENSATEP00000002352.1"/>
    </source>
</evidence>
<dbReference type="PANTHER" id="PTHR36960">
    <property type="entry name" value="SI:DKEY-32E6.3"/>
    <property type="match status" value="1"/>
</dbReference>
<dbReference type="GeneTree" id="ENSGT00390000003093"/>